<dbReference type="PANTHER" id="PTHR31960:SF26">
    <property type="entry name" value="F-BOX DOMAIN CONTAINING PROTEIN"/>
    <property type="match status" value="1"/>
</dbReference>
<accession>A0A162U7U7</accession>
<dbReference type="Proteomes" id="UP000077315">
    <property type="component" value="Unassembled WGS sequence"/>
</dbReference>
<sequence>MPRIFELPCEIHCEIMSNLTEYDIQHLGGTCHYFKLLTQNQDVWKGMFKTRFIQFKTVDSSQINFSWKDLYLEKALLRLSAAQDMSIAHNNAPYWEIIQTRESCYGHTAKLGSVCWLDVNGIIKRVPPGVYQIQWRMRVTSSAQWNEPLDFTASLEKNGKPLETPIIKYTTPDRFYRQKEMKGGSWMIATLPEHLKINDSFGFTDVRLSHEKKSGQWKSGLELDWVRLVPVSHKIKYSRHNMLINLDYEIIQSNKDKSSKSVTIQATQMALRLGEYVVNRVFGIQIPFLSSLKNYNNE</sequence>
<dbReference type="Gene3D" id="1.20.1280.50">
    <property type="match status" value="1"/>
</dbReference>
<keyword evidence="3" id="KW-1185">Reference proteome</keyword>
<dbReference type="RefSeq" id="XP_018292182.1">
    <property type="nucleotide sequence ID" value="XM_018431249.1"/>
</dbReference>
<dbReference type="SUPFAM" id="SSF81383">
    <property type="entry name" value="F-box domain"/>
    <property type="match status" value="1"/>
</dbReference>
<dbReference type="OrthoDB" id="9970274at2759"/>
<evidence type="ECO:0000313" key="3">
    <source>
        <dbReference type="Proteomes" id="UP000077315"/>
    </source>
</evidence>
<name>A0A162U7U7_PHYB8</name>
<organism evidence="2 3">
    <name type="scientific">Phycomyces blakesleeanus (strain ATCC 8743b / DSM 1359 / FGSC 10004 / NBRC 33097 / NRRL 1555)</name>
    <dbReference type="NCBI Taxonomy" id="763407"/>
    <lineage>
        <taxon>Eukaryota</taxon>
        <taxon>Fungi</taxon>
        <taxon>Fungi incertae sedis</taxon>
        <taxon>Mucoromycota</taxon>
        <taxon>Mucoromycotina</taxon>
        <taxon>Mucoromycetes</taxon>
        <taxon>Mucorales</taxon>
        <taxon>Phycomycetaceae</taxon>
        <taxon>Phycomyces</taxon>
    </lineage>
</organism>
<dbReference type="InterPro" id="IPR025886">
    <property type="entry name" value="PP2-like"/>
</dbReference>
<evidence type="ECO:0000313" key="2">
    <source>
        <dbReference type="EMBL" id="OAD74142.1"/>
    </source>
</evidence>
<proteinExistence type="predicted"/>
<dbReference type="PROSITE" id="PS50181">
    <property type="entry name" value="FBOX"/>
    <property type="match status" value="1"/>
</dbReference>
<dbReference type="InterPro" id="IPR001810">
    <property type="entry name" value="F-box_dom"/>
</dbReference>
<dbReference type="VEuPathDB" id="FungiDB:PHYBLDRAFT_144597"/>
<feature type="domain" description="F-box" evidence="1">
    <location>
        <begin position="1"/>
        <end position="47"/>
    </location>
</feature>
<reference evidence="3" key="1">
    <citation type="submission" date="2015-06" db="EMBL/GenBank/DDBJ databases">
        <title>Expansion of signal transduction pathways in fungi by whole-genome duplication.</title>
        <authorList>
            <consortium name="DOE Joint Genome Institute"/>
            <person name="Corrochano L.M."/>
            <person name="Kuo A."/>
            <person name="Marcet-Houben M."/>
            <person name="Polaino S."/>
            <person name="Salamov A."/>
            <person name="Villalobos J.M."/>
            <person name="Alvarez M.I."/>
            <person name="Avalos J."/>
            <person name="Benito E.P."/>
            <person name="Benoit I."/>
            <person name="Burger G."/>
            <person name="Camino L.P."/>
            <person name="Canovas D."/>
            <person name="Cerda-Olmedo E."/>
            <person name="Cheng J.-F."/>
            <person name="Dominguez A."/>
            <person name="Elias M."/>
            <person name="Eslava A.P."/>
            <person name="Glaser F."/>
            <person name="Grimwood J."/>
            <person name="Gutierrez G."/>
            <person name="Heitman J."/>
            <person name="Henrissat B."/>
            <person name="Iturriaga E.A."/>
            <person name="Lang B.F."/>
            <person name="Lavin J.L."/>
            <person name="Lee S."/>
            <person name="Li W."/>
            <person name="Lindquist E."/>
            <person name="Lopez-Garcia S."/>
            <person name="Luque E.M."/>
            <person name="Marcos A.T."/>
            <person name="Martin J."/>
            <person name="McCluskey K."/>
            <person name="Medina H.R."/>
            <person name="Miralles-Duran A."/>
            <person name="Miyazaki A."/>
            <person name="Munoz-Torres E."/>
            <person name="Oguiza J.A."/>
            <person name="Ohm R."/>
            <person name="Olmedo M."/>
            <person name="Orejas M."/>
            <person name="Ortiz-Castellanos L."/>
            <person name="Pisabarro A.G."/>
            <person name="Rodriguez-Romero J."/>
            <person name="Ruiz-Herrera J."/>
            <person name="Ruiz-Vazquez R."/>
            <person name="Sanz C."/>
            <person name="Schackwitz W."/>
            <person name="Schmutz J."/>
            <person name="Shahriari M."/>
            <person name="Shelest E."/>
            <person name="Silva-Franco F."/>
            <person name="Soanes D."/>
            <person name="Syed K."/>
            <person name="Tagua V.G."/>
            <person name="Talbot N.J."/>
            <person name="Thon M."/>
            <person name="De vries R.P."/>
            <person name="Wiebenga A."/>
            <person name="Yadav J.S."/>
            <person name="Braun E.L."/>
            <person name="Baker S."/>
            <person name="Garre V."/>
            <person name="Horwitz B."/>
            <person name="Torres-Martinez S."/>
            <person name="Idnurm A."/>
            <person name="Herrera-Estrella A."/>
            <person name="Gabaldon T."/>
            <person name="Grigoriev I.V."/>
        </authorList>
    </citation>
    <scope>NUCLEOTIDE SEQUENCE [LARGE SCALE GENOMIC DNA]</scope>
    <source>
        <strain evidence="3">NRRL 1555(-)</strain>
    </source>
</reference>
<dbReference type="GeneID" id="28992155"/>
<protein>
    <recommendedName>
        <fullName evidence="1">F-box domain-containing protein</fullName>
    </recommendedName>
</protein>
<evidence type="ECO:0000259" key="1">
    <source>
        <dbReference type="PROSITE" id="PS50181"/>
    </source>
</evidence>
<gene>
    <name evidence="2" type="ORF">PHYBLDRAFT_144597</name>
</gene>
<dbReference type="Pfam" id="PF12937">
    <property type="entry name" value="F-box-like"/>
    <property type="match status" value="1"/>
</dbReference>
<dbReference type="PANTHER" id="PTHR31960">
    <property type="entry name" value="F-BOX PROTEIN PP2-A15"/>
    <property type="match status" value="1"/>
</dbReference>
<dbReference type="Pfam" id="PF14299">
    <property type="entry name" value="PP2"/>
    <property type="match status" value="1"/>
</dbReference>
<dbReference type="STRING" id="763407.A0A162U7U7"/>
<dbReference type="InterPro" id="IPR036047">
    <property type="entry name" value="F-box-like_dom_sf"/>
</dbReference>
<dbReference type="EMBL" id="KV440979">
    <property type="protein sequence ID" value="OAD74142.1"/>
    <property type="molecule type" value="Genomic_DNA"/>
</dbReference>
<dbReference type="InParanoid" id="A0A162U7U7"/>
<dbReference type="AlphaFoldDB" id="A0A162U7U7"/>